<dbReference type="Proteomes" id="UP000007564">
    <property type="component" value="Chromosome"/>
</dbReference>
<organism evidence="3 4">
    <name type="scientific">Bordetella bronchiseptica 253</name>
    <dbReference type="NCBI Taxonomy" id="568707"/>
    <lineage>
        <taxon>Bacteria</taxon>
        <taxon>Pseudomonadati</taxon>
        <taxon>Pseudomonadota</taxon>
        <taxon>Betaproteobacteria</taxon>
        <taxon>Burkholderiales</taxon>
        <taxon>Alcaligenaceae</taxon>
        <taxon>Bordetella</taxon>
    </lineage>
</organism>
<dbReference type="GO" id="GO:0016831">
    <property type="term" value="F:carboxy-lyase activity"/>
    <property type="evidence" value="ECO:0007669"/>
    <property type="project" value="UniProtKB-KW"/>
</dbReference>
<dbReference type="PANTHER" id="PTHR42818">
    <property type="entry name" value="SULFOPYRUVATE DECARBOXYLASE SUBUNIT ALPHA"/>
    <property type="match status" value="1"/>
</dbReference>
<evidence type="ECO:0000313" key="4">
    <source>
        <dbReference type="Proteomes" id="UP000007564"/>
    </source>
</evidence>
<dbReference type="EMBL" id="HE965806">
    <property type="protein sequence ID" value="CCJ56710.1"/>
    <property type="molecule type" value="Genomic_DNA"/>
</dbReference>
<gene>
    <name evidence="3" type="ORF">BN112_4796</name>
</gene>
<keyword evidence="2" id="KW-0456">Lyase</keyword>
<dbReference type="InterPro" id="IPR051818">
    <property type="entry name" value="TPP_dependent_decarboxylase"/>
</dbReference>
<name>A0A0C6PEI5_BORBO</name>
<dbReference type="GeneID" id="93204950"/>
<dbReference type="InterPro" id="IPR029061">
    <property type="entry name" value="THDP-binding"/>
</dbReference>
<evidence type="ECO:0000256" key="1">
    <source>
        <dbReference type="ARBA" id="ARBA00022793"/>
    </source>
</evidence>
<reference evidence="3 4" key="1">
    <citation type="journal article" date="2012" name="BMC Genomics">
        <title>Comparative genomics of the classical Bordetella subspecies: the evolution and exchange of virulence-associated diversity amongst closely related pathogens.</title>
        <authorList>
            <person name="Park J."/>
            <person name="Zhang Y."/>
            <person name="Buboltz A.M."/>
            <person name="Zhang X."/>
            <person name="Schuster S.C."/>
            <person name="Ahuja U."/>
            <person name="Liu M."/>
            <person name="Miller J.F."/>
            <person name="Sebaihia M."/>
            <person name="Bentley S.D."/>
            <person name="Parkhill J."/>
            <person name="Harvill E.T."/>
        </authorList>
    </citation>
    <scope>NUCLEOTIDE SEQUENCE [LARGE SCALE GENOMIC DNA]</scope>
    <source>
        <strain evidence="3 4">253</strain>
    </source>
</reference>
<accession>A0A0C6PEI5</accession>
<dbReference type="CDD" id="cd07035">
    <property type="entry name" value="TPP_PYR_POX_like"/>
    <property type="match status" value="1"/>
</dbReference>
<dbReference type="OrthoDB" id="3684683at2"/>
<evidence type="ECO:0000256" key="2">
    <source>
        <dbReference type="ARBA" id="ARBA00023239"/>
    </source>
</evidence>
<protein>
    <submittedName>
        <fullName evidence="3">Putative decarboxylase</fullName>
    </submittedName>
</protein>
<dbReference type="AlphaFoldDB" id="A0A0C6PEI5"/>
<dbReference type="RefSeq" id="WP_003813525.1">
    <property type="nucleotide sequence ID" value="NC_019382.1"/>
</dbReference>
<evidence type="ECO:0000313" key="3">
    <source>
        <dbReference type="EMBL" id="CCJ56710.1"/>
    </source>
</evidence>
<dbReference type="SUPFAM" id="SSF52518">
    <property type="entry name" value="Thiamin diphosphate-binding fold (THDP-binding)"/>
    <property type="match status" value="1"/>
</dbReference>
<proteinExistence type="predicted"/>
<dbReference type="KEGG" id="bbh:BN112_4796"/>
<dbReference type="HOGENOM" id="CLU_113594_1_0_4"/>
<dbReference type="Gene3D" id="3.40.50.970">
    <property type="match status" value="1"/>
</dbReference>
<sequence length="183" mass="20035">MGAIAAHETGDTAATAAWDETVWRILKKEDIRLVTYVPDKVLKPLIDRVEADDHFQVVCPAREEEALGIVCGAQMAGMRSILLTQTSGFATLANVLASLPVPYEIPVVMVISERGALGDRQLVQVRVWQTMRPILDSLGIPHHTLTHADEVEFVVEEAIRQAFATRSPAALILSPKLTKKSSD</sequence>
<keyword evidence="1" id="KW-0210">Decarboxylase</keyword>
<dbReference type="PANTHER" id="PTHR42818:SF1">
    <property type="entry name" value="SULFOPYRUVATE DECARBOXYLASE"/>
    <property type="match status" value="1"/>
</dbReference>